<reference evidence="2" key="1">
    <citation type="submission" date="2022-08" db="EMBL/GenBank/DDBJ databases">
        <title>Draft genome sequencing of Roseisolibacter agri AW1220.</title>
        <authorList>
            <person name="Tobiishi Y."/>
            <person name="Tonouchi A."/>
        </authorList>
    </citation>
    <scope>NUCLEOTIDE SEQUENCE</scope>
    <source>
        <strain evidence="2">AW1220</strain>
    </source>
</reference>
<dbReference type="AlphaFoldDB" id="A0AA37VFZ3"/>
<evidence type="ECO:0000313" key="3">
    <source>
        <dbReference type="Proteomes" id="UP001161325"/>
    </source>
</evidence>
<gene>
    <name evidence="2" type="ORF">rosag_41570</name>
</gene>
<proteinExistence type="predicted"/>
<accession>A0AA37VFZ3</accession>
<protein>
    <submittedName>
        <fullName evidence="2">Cupin</fullName>
    </submittedName>
</protein>
<comment type="caution">
    <text evidence="2">The sequence shown here is derived from an EMBL/GenBank/DDBJ whole genome shotgun (WGS) entry which is preliminary data.</text>
</comment>
<dbReference type="InterPro" id="IPR011051">
    <property type="entry name" value="RmlC_Cupin_sf"/>
</dbReference>
<dbReference type="Proteomes" id="UP001161325">
    <property type="component" value="Unassembled WGS sequence"/>
</dbReference>
<dbReference type="Gene3D" id="2.60.120.10">
    <property type="entry name" value="Jelly Rolls"/>
    <property type="match status" value="1"/>
</dbReference>
<dbReference type="RefSeq" id="WP_284352080.1">
    <property type="nucleotide sequence ID" value="NZ_BRXS01000006.1"/>
</dbReference>
<evidence type="ECO:0000313" key="2">
    <source>
        <dbReference type="EMBL" id="GLC27644.1"/>
    </source>
</evidence>
<feature type="domain" description="Cupin type-2" evidence="1">
    <location>
        <begin position="52"/>
        <end position="113"/>
    </location>
</feature>
<dbReference type="EMBL" id="BRXS01000006">
    <property type="protein sequence ID" value="GLC27644.1"/>
    <property type="molecule type" value="Genomic_DNA"/>
</dbReference>
<keyword evidence="3" id="KW-1185">Reference proteome</keyword>
<organism evidence="2 3">
    <name type="scientific">Roseisolibacter agri</name>
    <dbReference type="NCBI Taxonomy" id="2014610"/>
    <lineage>
        <taxon>Bacteria</taxon>
        <taxon>Pseudomonadati</taxon>
        <taxon>Gemmatimonadota</taxon>
        <taxon>Gemmatimonadia</taxon>
        <taxon>Gemmatimonadales</taxon>
        <taxon>Gemmatimonadaceae</taxon>
        <taxon>Roseisolibacter</taxon>
    </lineage>
</organism>
<dbReference type="InterPro" id="IPR053146">
    <property type="entry name" value="QDO-like"/>
</dbReference>
<name>A0AA37VFZ3_9BACT</name>
<dbReference type="PANTHER" id="PTHR36440">
    <property type="entry name" value="PUTATIVE (AFU_ORTHOLOGUE AFUA_8G07350)-RELATED"/>
    <property type="match status" value="1"/>
</dbReference>
<dbReference type="Pfam" id="PF07883">
    <property type="entry name" value="Cupin_2"/>
    <property type="match status" value="1"/>
</dbReference>
<evidence type="ECO:0000259" key="1">
    <source>
        <dbReference type="Pfam" id="PF07883"/>
    </source>
</evidence>
<dbReference type="PANTHER" id="PTHR36440:SF1">
    <property type="entry name" value="PUTATIVE (AFU_ORTHOLOGUE AFUA_8G07350)-RELATED"/>
    <property type="match status" value="1"/>
</dbReference>
<dbReference type="InterPro" id="IPR013096">
    <property type="entry name" value="Cupin_2"/>
</dbReference>
<dbReference type="InterPro" id="IPR014710">
    <property type="entry name" value="RmlC-like_jellyroll"/>
</dbReference>
<dbReference type="SUPFAM" id="SSF51182">
    <property type="entry name" value="RmlC-like cupins"/>
    <property type="match status" value="1"/>
</dbReference>
<sequence length="158" mass="16413">MTSTATIAHPLVRAPGAPGLLPHVGVAVNILVRASDTDGAWSMLDYTMPARFAGPPAHRHAHTTETFYCVAGEVTLTLDGRPIRLRAGEAAVVPPGVAHAFANASDAPATMLVHLTPGGFEGYFDDLAALLRASEVWPPADPSSVGRLAAPYDIQPAA</sequence>